<dbReference type="RefSeq" id="WP_248651024.1">
    <property type="nucleotide sequence ID" value="NZ_CP096659.1"/>
</dbReference>
<evidence type="ECO:0000313" key="4">
    <source>
        <dbReference type="EMBL" id="UPV74981.1"/>
    </source>
</evidence>
<dbReference type="EMBL" id="CP096659">
    <property type="protein sequence ID" value="UPV74981.1"/>
    <property type="molecule type" value="Genomic_DNA"/>
</dbReference>
<dbReference type="SUPFAM" id="SSF48208">
    <property type="entry name" value="Six-hairpin glycosidases"/>
    <property type="match status" value="1"/>
</dbReference>
<protein>
    <submittedName>
        <fullName evidence="4">Glucan 1,4-alpha-glucosidase</fullName>
    </submittedName>
</protein>
<dbReference type="AlphaFoldDB" id="A0A8U0HW97"/>
<organism evidence="4 5">
    <name type="scientific">Halorussus limi</name>
    <dbReference type="NCBI Taxonomy" id="2938695"/>
    <lineage>
        <taxon>Archaea</taxon>
        <taxon>Methanobacteriati</taxon>
        <taxon>Methanobacteriota</taxon>
        <taxon>Stenosarchaea group</taxon>
        <taxon>Halobacteria</taxon>
        <taxon>Halobacteriales</taxon>
        <taxon>Haladaptataceae</taxon>
        <taxon>Halorussus</taxon>
    </lineage>
</organism>
<accession>A0A8U0HW97</accession>
<evidence type="ECO:0000256" key="1">
    <source>
        <dbReference type="ARBA" id="ARBA00006188"/>
    </source>
</evidence>
<dbReference type="GeneID" id="72184070"/>
<dbReference type="InterPro" id="IPR011613">
    <property type="entry name" value="GH15-like"/>
</dbReference>
<gene>
    <name evidence="4" type="ORF">M0R89_02685</name>
</gene>
<feature type="domain" description="DUF7997" evidence="3">
    <location>
        <begin position="1"/>
        <end position="247"/>
    </location>
</feature>
<evidence type="ECO:0000313" key="5">
    <source>
        <dbReference type="Proteomes" id="UP000830729"/>
    </source>
</evidence>
<dbReference type="InterPro" id="IPR008928">
    <property type="entry name" value="6-hairpin_glycosidase_sf"/>
</dbReference>
<dbReference type="PANTHER" id="PTHR31616:SF0">
    <property type="entry name" value="GLUCAN 1,4-ALPHA-GLUCOSIDASE"/>
    <property type="match status" value="1"/>
</dbReference>
<dbReference type="InterPro" id="IPR012341">
    <property type="entry name" value="6hp_glycosidase-like_sf"/>
</dbReference>
<dbReference type="Pfam" id="PF00723">
    <property type="entry name" value="Glyco_hydro_15"/>
    <property type="match status" value="1"/>
</dbReference>
<dbReference type="PANTHER" id="PTHR31616">
    <property type="entry name" value="TREHALASE"/>
    <property type="match status" value="1"/>
</dbReference>
<dbReference type="Proteomes" id="UP000830729">
    <property type="component" value="Chromosome"/>
</dbReference>
<evidence type="ECO:0000259" key="3">
    <source>
        <dbReference type="Pfam" id="PF25978"/>
    </source>
</evidence>
<feature type="domain" description="GH15-like" evidence="2">
    <location>
        <begin position="294"/>
        <end position="685"/>
    </location>
</feature>
<dbReference type="InterPro" id="IPR058310">
    <property type="entry name" value="DUF7997"/>
</dbReference>
<dbReference type="GO" id="GO:0004553">
    <property type="term" value="F:hydrolase activity, hydrolyzing O-glycosyl compounds"/>
    <property type="evidence" value="ECO:0007669"/>
    <property type="project" value="TreeGrafter"/>
</dbReference>
<reference evidence="4 5" key="1">
    <citation type="submission" date="2022-04" db="EMBL/GenBank/DDBJ databases">
        <title>Diverse halophilic archaea isolated from saline environments.</title>
        <authorList>
            <person name="Cui H.-L."/>
        </authorList>
    </citation>
    <scope>NUCLEOTIDE SEQUENCE [LARGE SCALE GENOMIC DNA]</scope>
    <source>
        <strain evidence="4 5">XZYJT49</strain>
    </source>
</reference>
<sequence length="709" mass="76874">MKLRDALDDFKRHESHEKLFPGERRTTTGRFSGYTPAAGAGRLVHVGRDGSPRDFGSPLTGRHGLDVARLGVRRDGALRWFDECETSSQCYRGETTLVVTEHRLPDGETVTQYDLTLGQAHVTHVEREGRDDSAAGELVAFLGFAPDGRDTGVSQLHHADAVELYHDAEHDYAASATGFETARGCVPADFERLLDDEPVERPLAEADGRREESSLSGDLFCELPFEDGATTLVTLLTDASETDRAAALDLLDAVLAEYADPDALARAAAERAPEVPDDLPDGDVVAADLRALGLLSAPTGLRIAGPEFDPYYAHSGGYGYTWFRDDAEISRFLLRADRRFDLGLDDWHARSAESYCETQLADGTWPHRVWPRNRTLAPGWANSHLSVGGDTDYSEYQADQTASVVAFLADALPELDADLADRTAGTLADALDGLDRTLEPDGLPVACQNAWEDATGRFVHTAATFLEAYAAVAAAGADLPESAADLPDRAAEQADRVYEALDDLWVPERGIYGYRLVAETDDDGDGSLDRLEPGDIDTRCDSGSLALASAHVAYARVGEVDDRRLDRLVSHVSTVVDELHRDPPESSVRGLARYEGDDWRARSQDGEKIWTVSTAWGAFACANLATLLDDRGDRRAEEFAATARDLLGLVLPDGALCPNGALLPEQVFDDGTPDSATPLGWPHALRTTTLSLLDQHDAPVEEPAAVPEE</sequence>
<dbReference type="Gene3D" id="1.50.10.10">
    <property type="match status" value="1"/>
</dbReference>
<dbReference type="GO" id="GO:0005975">
    <property type="term" value="P:carbohydrate metabolic process"/>
    <property type="evidence" value="ECO:0007669"/>
    <property type="project" value="InterPro"/>
</dbReference>
<dbReference type="Pfam" id="PF25978">
    <property type="entry name" value="DUF7997"/>
    <property type="match status" value="1"/>
</dbReference>
<comment type="similarity">
    <text evidence="1">Belongs to the glycosyl hydrolase 15 family.</text>
</comment>
<keyword evidence="5" id="KW-1185">Reference proteome</keyword>
<evidence type="ECO:0000259" key="2">
    <source>
        <dbReference type="Pfam" id="PF00723"/>
    </source>
</evidence>
<dbReference type="KEGG" id="halx:M0R89_02685"/>
<name>A0A8U0HW97_9EURY</name>
<proteinExistence type="inferred from homology"/>